<reference evidence="3" key="1">
    <citation type="thesis" date="2020" institute="ProQuest LLC" country="789 East Eisenhower Parkway, Ann Arbor, MI, USA">
        <title>Comparative Genomics and Chromosome Evolution.</title>
        <authorList>
            <person name="Mudd A.B."/>
        </authorList>
    </citation>
    <scope>NUCLEOTIDE SEQUENCE</scope>
    <source>
        <strain evidence="3">HN-11 Male</strain>
        <tissue evidence="3">Kidney and liver</tissue>
    </source>
</reference>
<sequence>MKKGKTRSSWVFFSFSLAGLLSESLGARAENTKKQKRLCLVCAKRSVHRVRLQKQVRIDRGRSQPPLPEQLLPEKSPGDPYLGEHLSNKKNNHNKGERQM</sequence>
<dbReference type="EMBL" id="WNTK01026086">
    <property type="protein sequence ID" value="KAG9461220.1"/>
    <property type="molecule type" value="Genomic_DNA"/>
</dbReference>
<evidence type="ECO:0000256" key="2">
    <source>
        <dbReference type="SAM" id="SignalP"/>
    </source>
</evidence>
<proteinExistence type="predicted"/>
<name>A0A8J6BDV1_ELECQ</name>
<dbReference type="AlphaFoldDB" id="A0A8J6BDV1"/>
<evidence type="ECO:0000256" key="1">
    <source>
        <dbReference type="SAM" id="MobiDB-lite"/>
    </source>
</evidence>
<feature type="signal peptide" evidence="2">
    <location>
        <begin position="1"/>
        <end position="29"/>
    </location>
</feature>
<gene>
    <name evidence="3" type="ORF">GDO78_017632</name>
</gene>
<evidence type="ECO:0008006" key="5">
    <source>
        <dbReference type="Google" id="ProtNLM"/>
    </source>
</evidence>
<protein>
    <recommendedName>
        <fullName evidence="5">Secreted protein</fullName>
    </recommendedName>
</protein>
<evidence type="ECO:0000313" key="4">
    <source>
        <dbReference type="Proteomes" id="UP000770717"/>
    </source>
</evidence>
<feature type="chain" id="PRO_5035218018" description="Secreted protein" evidence="2">
    <location>
        <begin position="30"/>
        <end position="100"/>
    </location>
</feature>
<comment type="caution">
    <text evidence="3">The sequence shown here is derived from an EMBL/GenBank/DDBJ whole genome shotgun (WGS) entry which is preliminary data.</text>
</comment>
<feature type="region of interest" description="Disordered" evidence="1">
    <location>
        <begin position="53"/>
        <end position="100"/>
    </location>
</feature>
<dbReference type="Proteomes" id="UP000770717">
    <property type="component" value="Unassembled WGS sequence"/>
</dbReference>
<organism evidence="3 4">
    <name type="scientific">Eleutherodactylus coqui</name>
    <name type="common">Puerto Rican coqui</name>
    <dbReference type="NCBI Taxonomy" id="57060"/>
    <lineage>
        <taxon>Eukaryota</taxon>
        <taxon>Metazoa</taxon>
        <taxon>Chordata</taxon>
        <taxon>Craniata</taxon>
        <taxon>Vertebrata</taxon>
        <taxon>Euteleostomi</taxon>
        <taxon>Amphibia</taxon>
        <taxon>Batrachia</taxon>
        <taxon>Anura</taxon>
        <taxon>Neobatrachia</taxon>
        <taxon>Hyloidea</taxon>
        <taxon>Eleutherodactylidae</taxon>
        <taxon>Eleutherodactylinae</taxon>
        <taxon>Eleutherodactylus</taxon>
        <taxon>Eleutherodactylus</taxon>
    </lineage>
</organism>
<keyword evidence="2" id="KW-0732">Signal</keyword>
<keyword evidence="4" id="KW-1185">Reference proteome</keyword>
<accession>A0A8J6BDV1</accession>
<evidence type="ECO:0000313" key="3">
    <source>
        <dbReference type="EMBL" id="KAG9461220.1"/>
    </source>
</evidence>